<gene>
    <name evidence="9" type="primary">dhmA</name>
    <name evidence="9" type="ORF">RS82_02834</name>
</gene>
<dbReference type="EMBL" id="JYJA01000037">
    <property type="protein sequence ID" value="KJL41604.1"/>
    <property type="molecule type" value="Genomic_DNA"/>
</dbReference>
<feature type="domain" description="AB hydrolase-1" evidence="7">
    <location>
        <begin position="3"/>
        <end position="225"/>
    </location>
</feature>
<dbReference type="PANTHER" id="PTHR10992:SF1083">
    <property type="entry name" value="METHYLESTERASE 1"/>
    <property type="match status" value="1"/>
</dbReference>
<dbReference type="SUPFAM" id="SSF53474">
    <property type="entry name" value="alpha/beta-Hydrolases"/>
    <property type="match status" value="1"/>
</dbReference>
<dbReference type="InterPro" id="IPR001533">
    <property type="entry name" value="Pterin_deHydtase"/>
</dbReference>
<dbReference type="Pfam" id="PF18029">
    <property type="entry name" value="Glyoxalase_6"/>
    <property type="match status" value="1"/>
</dbReference>
<dbReference type="AlphaFoldDB" id="A0A0M2HAB9"/>
<dbReference type="InterPro" id="IPR000073">
    <property type="entry name" value="AB_hydrolase_1"/>
</dbReference>
<organism evidence="9 10">
    <name type="scientific">Microbacterium trichothecenolyticum</name>
    <name type="common">Aureobacterium trichothecenolyticum</name>
    <dbReference type="NCBI Taxonomy" id="69370"/>
    <lineage>
        <taxon>Bacteria</taxon>
        <taxon>Bacillati</taxon>
        <taxon>Actinomycetota</taxon>
        <taxon>Actinomycetes</taxon>
        <taxon>Micrococcales</taxon>
        <taxon>Microbacteriaceae</taxon>
        <taxon>Microbacterium</taxon>
    </lineage>
</organism>
<dbReference type="SUPFAM" id="SSF54593">
    <property type="entry name" value="Glyoxalase/Bleomycin resistance protein/Dihydroxybiphenyl dioxygenase"/>
    <property type="match status" value="1"/>
</dbReference>
<evidence type="ECO:0000313" key="9">
    <source>
        <dbReference type="EMBL" id="KJL41604.1"/>
    </source>
</evidence>
<dbReference type="InterPro" id="IPR045889">
    <property type="entry name" value="MES/HNL"/>
</dbReference>
<evidence type="ECO:0000256" key="3">
    <source>
        <dbReference type="ARBA" id="ARBA00013252"/>
    </source>
</evidence>
<proteinExistence type="inferred from homology"/>
<evidence type="ECO:0000256" key="6">
    <source>
        <dbReference type="ARBA" id="ARBA00023239"/>
    </source>
</evidence>
<dbReference type="PATRIC" id="fig|69370.6.peg.2880"/>
<dbReference type="GO" id="GO:0080031">
    <property type="term" value="F:methyl salicylate esterase activity"/>
    <property type="evidence" value="ECO:0007669"/>
    <property type="project" value="TreeGrafter"/>
</dbReference>
<comment type="caution">
    <text evidence="9">The sequence shown here is derived from an EMBL/GenBank/DDBJ whole genome shotgun (WGS) entry which is preliminary data.</text>
</comment>
<evidence type="ECO:0000259" key="7">
    <source>
        <dbReference type="Pfam" id="PF12697"/>
    </source>
</evidence>
<dbReference type="InterPro" id="IPR029058">
    <property type="entry name" value="AB_hydrolase_fold"/>
</dbReference>
<evidence type="ECO:0000256" key="2">
    <source>
        <dbReference type="ARBA" id="ARBA00006472"/>
    </source>
</evidence>
<name>A0A0M2HAB9_MICTR</name>
<dbReference type="Gene3D" id="3.40.50.1820">
    <property type="entry name" value="alpha/beta hydrolase"/>
    <property type="match status" value="1"/>
</dbReference>
<dbReference type="Pfam" id="PF12697">
    <property type="entry name" value="Abhydrolase_6"/>
    <property type="match status" value="1"/>
</dbReference>
<dbReference type="GO" id="GO:0080030">
    <property type="term" value="F:methyl indole-3-acetate esterase activity"/>
    <property type="evidence" value="ECO:0007669"/>
    <property type="project" value="TreeGrafter"/>
</dbReference>
<keyword evidence="10" id="KW-1185">Reference proteome</keyword>
<dbReference type="InterPro" id="IPR029068">
    <property type="entry name" value="Glyas_Bleomycin-R_OHBP_Dase"/>
</dbReference>
<dbReference type="InterPro" id="IPR041581">
    <property type="entry name" value="Glyoxalase_6"/>
</dbReference>
<dbReference type="Gene3D" id="3.30.1360.20">
    <property type="entry name" value="Transcriptional coactivator/pterin dehydratase"/>
    <property type="match status" value="1"/>
</dbReference>
<evidence type="ECO:0000259" key="8">
    <source>
        <dbReference type="Pfam" id="PF18029"/>
    </source>
</evidence>
<dbReference type="Proteomes" id="UP000034098">
    <property type="component" value="Unassembled WGS sequence"/>
</dbReference>
<keyword evidence="5 9" id="KW-0378">Hydrolase</keyword>
<dbReference type="InterPro" id="IPR036428">
    <property type="entry name" value="PCD_sf"/>
</dbReference>
<evidence type="ECO:0000256" key="5">
    <source>
        <dbReference type="ARBA" id="ARBA00022801"/>
    </source>
</evidence>
<dbReference type="PANTHER" id="PTHR10992">
    <property type="entry name" value="METHYLESTERASE FAMILY MEMBER"/>
    <property type="match status" value="1"/>
</dbReference>
<dbReference type="GO" id="GO:0008124">
    <property type="term" value="F:4-alpha-hydroxytetrahydrobiopterin dehydratase activity"/>
    <property type="evidence" value="ECO:0007669"/>
    <property type="project" value="UniProtKB-EC"/>
</dbReference>
<evidence type="ECO:0000313" key="10">
    <source>
        <dbReference type="Proteomes" id="UP000034098"/>
    </source>
</evidence>
<dbReference type="SUPFAM" id="SSF55248">
    <property type="entry name" value="PCD-like"/>
    <property type="match status" value="1"/>
</dbReference>
<dbReference type="Pfam" id="PF01329">
    <property type="entry name" value="Pterin_4a"/>
    <property type="match status" value="1"/>
</dbReference>
<evidence type="ECO:0000256" key="4">
    <source>
        <dbReference type="ARBA" id="ARBA00021735"/>
    </source>
</evidence>
<dbReference type="GO" id="GO:0006729">
    <property type="term" value="P:tetrahydrobiopterin biosynthetic process"/>
    <property type="evidence" value="ECO:0007669"/>
    <property type="project" value="InterPro"/>
</dbReference>
<dbReference type="EC" id="4.2.1.96" evidence="3"/>
<sequence>MDIILVAGLWMGGWAWYEVAPALEREGHRPVPLTLPGMGSADADRSAITLADHVAAVVAAIDEAPGERVVLVGHSAGAGIVYAAADARPDRVARLILIGGFPTADGDPLLDGFATEGGELPLPPWSEFDDADLRDLGDGGMTAFRAYAIPSPAGVVTGIQRLGDDRRLDIPVTAIATEYTVADLQSWIDAGAPPVQEFARLRDVTYIDLPTGHWPQLTRPQQLARIILAQPPLGDGTIAPDVETISPVAFHASEGVADWRVLYWGAHAFFRAESLSHGARLVAEVAAIAEGLDHYPDIDLRPEGVFVKTFSRRDGALSRKDAELAASVSRAAGELGLEADPSVLTVVGIAVAQGPDAHVRPFWSAALGYDPLGAEDAIDPLRRNPHVWFHPLDPPKPGRGRTHIDISVPRDQVEARVAAALAAGGRMADDSHAPEWWTLISPDNHGVDIAAWTDDSDFSG</sequence>
<protein>
    <recommendedName>
        <fullName evidence="4">Putative pterin-4-alpha-carbinolamine dehydratase</fullName>
        <ecNumber evidence="3">4.2.1.96</ecNumber>
    </recommendedName>
</protein>
<reference evidence="9 10" key="1">
    <citation type="submission" date="2015-02" db="EMBL/GenBank/DDBJ databases">
        <title>Draft genome sequences of ten Microbacterium spp. with emphasis on heavy metal contaminated environments.</title>
        <authorList>
            <person name="Corretto E."/>
        </authorList>
    </citation>
    <scope>NUCLEOTIDE SEQUENCE [LARGE SCALE GENOMIC DNA]</scope>
    <source>
        <strain evidence="9 10">DSM 8608</strain>
    </source>
</reference>
<evidence type="ECO:0000256" key="1">
    <source>
        <dbReference type="ARBA" id="ARBA00001554"/>
    </source>
</evidence>
<keyword evidence="6" id="KW-0456">Lyase</keyword>
<dbReference type="Gene3D" id="3.10.180.10">
    <property type="entry name" value="2,3-Dihydroxybiphenyl 1,2-Dioxygenase, domain 1"/>
    <property type="match status" value="1"/>
</dbReference>
<dbReference type="GO" id="GO:0080032">
    <property type="term" value="F:methyl jasmonate esterase activity"/>
    <property type="evidence" value="ECO:0007669"/>
    <property type="project" value="TreeGrafter"/>
</dbReference>
<accession>A0A0M2HAB9</accession>
<comment type="similarity">
    <text evidence="2">Belongs to the pterin-4-alpha-carbinolamine dehydratase family.</text>
</comment>
<comment type="catalytic activity">
    <reaction evidence="1">
        <text>(4aS,6R)-4a-hydroxy-L-erythro-5,6,7,8-tetrahydrobiopterin = (6R)-L-erythro-6,7-dihydrobiopterin + H2O</text>
        <dbReference type="Rhea" id="RHEA:11920"/>
        <dbReference type="ChEBI" id="CHEBI:15377"/>
        <dbReference type="ChEBI" id="CHEBI:15642"/>
        <dbReference type="ChEBI" id="CHEBI:43120"/>
        <dbReference type="EC" id="4.2.1.96"/>
    </reaction>
</comment>
<dbReference type="RefSeq" id="WP_342666940.1">
    <property type="nucleotide sequence ID" value="NZ_JYJA01000037.1"/>
</dbReference>
<feature type="domain" description="Glyoxalase-like" evidence="8">
    <location>
        <begin position="359"/>
        <end position="448"/>
    </location>
</feature>
<dbReference type="GO" id="GO:0009696">
    <property type="term" value="P:salicylic acid metabolic process"/>
    <property type="evidence" value="ECO:0007669"/>
    <property type="project" value="TreeGrafter"/>
</dbReference>
<dbReference type="GO" id="GO:0009694">
    <property type="term" value="P:jasmonic acid metabolic process"/>
    <property type="evidence" value="ECO:0007669"/>
    <property type="project" value="TreeGrafter"/>
</dbReference>